<dbReference type="EMBL" id="FXUO01000001">
    <property type="protein sequence ID" value="SMP87808.1"/>
    <property type="molecule type" value="Genomic_DNA"/>
</dbReference>
<dbReference type="RefSeq" id="WP_283415291.1">
    <property type="nucleotide sequence ID" value="NZ_FXUO01000001.1"/>
</dbReference>
<comment type="caution">
    <text evidence="6">The sequence shown here is derived from an EMBL/GenBank/DDBJ whole genome shotgun (WGS) entry which is preliminary data.</text>
</comment>
<gene>
    <name evidence="6" type="ORF">SAMN05421679_101356</name>
</gene>
<evidence type="ECO:0000256" key="1">
    <source>
        <dbReference type="ARBA" id="ARBA00022801"/>
    </source>
</evidence>
<comment type="catalytic activity">
    <reaction evidence="3">
        <text>[protein]-L-glutamate 5-O-methyl ester + H2O = L-glutamyl-[protein] + methanol + H(+)</text>
        <dbReference type="Rhea" id="RHEA:23236"/>
        <dbReference type="Rhea" id="RHEA-COMP:10208"/>
        <dbReference type="Rhea" id="RHEA-COMP:10311"/>
        <dbReference type="ChEBI" id="CHEBI:15377"/>
        <dbReference type="ChEBI" id="CHEBI:15378"/>
        <dbReference type="ChEBI" id="CHEBI:17790"/>
        <dbReference type="ChEBI" id="CHEBI:29973"/>
        <dbReference type="ChEBI" id="CHEBI:82795"/>
        <dbReference type="EC" id="3.1.1.61"/>
    </reaction>
</comment>
<keyword evidence="7" id="KW-1185">Reference proteome</keyword>
<evidence type="ECO:0000256" key="3">
    <source>
        <dbReference type="ARBA" id="ARBA00048267"/>
    </source>
</evidence>
<dbReference type="InterPro" id="IPR000673">
    <property type="entry name" value="Sig_transdc_resp-reg_Me-estase"/>
</dbReference>
<evidence type="ECO:0000313" key="7">
    <source>
        <dbReference type="Proteomes" id="UP001158050"/>
    </source>
</evidence>
<name>A0ABY1QYJ6_9FLAO</name>
<accession>A0ABY1QYJ6</accession>
<evidence type="ECO:0000256" key="4">
    <source>
        <dbReference type="PROSITE-ProRule" id="PRU00050"/>
    </source>
</evidence>
<dbReference type="Proteomes" id="UP001158050">
    <property type="component" value="Unassembled WGS sequence"/>
</dbReference>
<dbReference type="InterPro" id="IPR035909">
    <property type="entry name" value="CheB_C"/>
</dbReference>
<evidence type="ECO:0000259" key="5">
    <source>
        <dbReference type="PROSITE" id="PS50122"/>
    </source>
</evidence>
<dbReference type="PANTHER" id="PTHR42872">
    <property type="entry name" value="PROTEIN-GLUTAMATE METHYLESTERASE/PROTEIN-GLUTAMINE GLUTAMINASE"/>
    <property type="match status" value="1"/>
</dbReference>
<proteinExistence type="predicted"/>
<dbReference type="CDD" id="cd16433">
    <property type="entry name" value="CheB"/>
    <property type="match status" value="1"/>
</dbReference>
<feature type="active site" evidence="4">
    <location>
        <position position="42"/>
    </location>
</feature>
<dbReference type="PANTHER" id="PTHR42872:SF3">
    <property type="entry name" value="PROTEIN-GLUTAMATE METHYLESTERASE_PROTEIN-GLUTAMINE GLUTAMINASE 1"/>
    <property type="match status" value="1"/>
</dbReference>
<organism evidence="6 7">
    <name type="scientific">Epilithonimonas pallida</name>
    <dbReference type="NCBI Taxonomy" id="373671"/>
    <lineage>
        <taxon>Bacteria</taxon>
        <taxon>Pseudomonadati</taxon>
        <taxon>Bacteroidota</taxon>
        <taxon>Flavobacteriia</taxon>
        <taxon>Flavobacteriales</taxon>
        <taxon>Weeksellaceae</taxon>
        <taxon>Chryseobacterium group</taxon>
        <taxon>Epilithonimonas</taxon>
    </lineage>
</organism>
<protein>
    <recommendedName>
        <fullName evidence="2">protein-glutamate methylesterase</fullName>
        <ecNumber evidence="2">3.1.1.61</ecNumber>
    </recommendedName>
</protein>
<keyword evidence="4" id="KW-0145">Chemotaxis</keyword>
<reference evidence="6 7" key="1">
    <citation type="submission" date="2017-05" db="EMBL/GenBank/DDBJ databases">
        <authorList>
            <person name="Varghese N."/>
            <person name="Submissions S."/>
        </authorList>
    </citation>
    <scope>NUCLEOTIDE SEQUENCE [LARGE SCALE GENOMIC DNA]</scope>
    <source>
        <strain evidence="6 7">DSM 18015</strain>
    </source>
</reference>
<evidence type="ECO:0000256" key="2">
    <source>
        <dbReference type="ARBA" id="ARBA00039140"/>
    </source>
</evidence>
<sequence>MKYSENIELVMIGGSAGSLQVILDLVKRLDGEFDFSIVLVVHRKAQSTSILPTLLQQFSILDVIEAEDKTEIMNNRIYIAPADYHLLFDDKKNISLDRSEKLHFSRPSIDISFGSASDVYGDRLLAVLLSGANSDGVDGLTYVKKNGGRVWIQNPETAEVDYMPRQAADKVKYDLLITPQNLPEFINQLNKN</sequence>
<feature type="domain" description="CheB-type methylesterase" evidence="5">
    <location>
        <begin position="3"/>
        <end position="167"/>
    </location>
</feature>
<dbReference type="EC" id="3.1.1.61" evidence="2"/>
<keyword evidence="1 4" id="KW-0378">Hydrolase</keyword>
<dbReference type="PROSITE" id="PS50122">
    <property type="entry name" value="CHEB"/>
    <property type="match status" value="1"/>
</dbReference>
<dbReference type="SUPFAM" id="SSF52738">
    <property type="entry name" value="Methylesterase CheB, C-terminal domain"/>
    <property type="match status" value="1"/>
</dbReference>
<feature type="active site" evidence="4">
    <location>
        <position position="135"/>
    </location>
</feature>
<dbReference type="Pfam" id="PF01339">
    <property type="entry name" value="CheB_methylest"/>
    <property type="match status" value="1"/>
</dbReference>
<feature type="active site" evidence="4">
    <location>
        <position position="15"/>
    </location>
</feature>
<dbReference type="Gene3D" id="3.40.50.180">
    <property type="entry name" value="Methylesterase CheB, C-terminal domain"/>
    <property type="match status" value="1"/>
</dbReference>
<evidence type="ECO:0000313" key="6">
    <source>
        <dbReference type="EMBL" id="SMP87808.1"/>
    </source>
</evidence>